<dbReference type="PRINTS" id="PR00253">
    <property type="entry name" value="GABAARECEPTR"/>
</dbReference>
<organism evidence="3 4">
    <name type="scientific">Rotaria magnacalcarata</name>
    <dbReference type="NCBI Taxonomy" id="392030"/>
    <lineage>
        <taxon>Eukaryota</taxon>
        <taxon>Metazoa</taxon>
        <taxon>Spiralia</taxon>
        <taxon>Gnathifera</taxon>
        <taxon>Rotifera</taxon>
        <taxon>Eurotatoria</taxon>
        <taxon>Bdelloidea</taxon>
        <taxon>Philodinida</taxon>
        <taxon>Philodinidae</taxon>
        <taxon>Rotaria</taxon>
    </lineage>
</organism>
<evidence type="ECO:0000313" key="4">
    <source>
        <dbReference type="Proteomes" id="UP000681720"/>
    </source>
</evidence>
<dbReference type="PANTHER" id="PTHR18945">
    <property type="entry name" value="NEUROTRANSMITTER GATED ION CHANNEL"/>
    <property type="match status" value="1"/>
</dbReference>
<dbReference type="InterPro" id="IPR006029">
    <property type="entry name" value="Neurotrans-gated_channel_TM"/>
</dbReference>
<proteinExistence type="predicted"/>
<dbReference type="InterPro" id="IPR038050">
    <property type="entry name" value="Neuro_actylchol_rec"/>
</dbReference>
<feature type="transmembrane region" description="Helical" evidence="1">
    <location>
        <begin position="82"/>
        <end position="105"/>
    </location>
</feature>
<dbReference type="SUPFAM" id="SSF90112">
    <property type="entry name" value="Neurotransmitter-gated ion-channel transmembrane pore"/>
    <property type="match status" value="1"/>
</dbReference>
<evidence type="ECO:0000259" key="2">
    <source>
        <dbReference type="Pfam" id="PF02932"/>
    </source>
</evidence>
<dbReference type="GO" id="GO:0004888">
    <property type="term" value="F:transmembrane signaling receptor activity"/>
    <property type="evidence" value="ECO:0007669"/>
    <property type="project" value="InterPro"/>
</dbReference>
<protein>
    <recommendedName>
        <fullName evidence="2">Neurotransmitter-gated ion-channel transmembrane domain-containing protein</fullName>
    </recommendedName>
</protein>
<keyword evidence="1" id="KW-0472">Membrane</keyword>
<keyword evidence="1" id="KW-0812">Transmembrane</keyword>
<dbReference type="GO" id="GO:0005216">
    <property type="term" value="F:monoatomic ion channel activity"/>
    <property type="evidence" value="ECO:0007669"/>
    <property type="project" value="InterPro"/>
</dbReference>
<dbReference type="EMBL" id="CAJOBJ010005632">
    <property type="protein sequence ID" value="CAF4037502.1"/>
    <property type="molecule type" value="Genomic_DNA"/>
</dbReference>
<sequence length="217" mass="24786">MMTTTGSFLSGNHSVLQLDLRMRRSVGFYVLQGYIPAGLLVILSWISFWIDSEATADRVYIGITSILSLTTLALDIRSHIPAVPYITAIDSFFIICYLFLLASLLQYTAVHRHLEYGHAINHTGGMDGLCKSSKQQNMPIKSRSANLIVVRSSRRRKRRSLKHARRSTFTVVAQGLHFLRRKAPLHKLDRLARIGFPVLFVLCNCIYWYIFIFYTSD</sequence>
<feature type="transmembrane region" description="Helical" evidence="1">
    <location>
        <begin position="191"/>
        <end position="214"/>
    </location>
</feature>
<dbReference type="InterPro" id="IPR006028">
    <property type="entry name" value="GABAA/Glycine_rcpt"/>
</dbReference>
<dbReference type="InterPro" id="IPR006201">
    <property type="entry name" value="Neur_channel"/>
</dbReference>
<keyword evidence="1" id="KW-1133">Transmembrane helix</keyword>
<reference evidence="3" key="1">
    <citation type="submission" date="2021-02" db="EMBL/GenBank/DDBJ databases">
        <authorList>
            <person name="Nowell W R."/>
        </authorList>
    </citation>
    <scope>NUCLEOTIDE SEQUENCE</scope>
</reference>
<feature type="domain" description="Neurotransmitter-gated ion-channel transmembrane" evidence="2">
    <location>
        <begin position="34"/>
        <end position="112"/>
    </location>
</feature>
<dbReference type="AlphaFoldDB" id="A0A8S2P8Y5"/>
<dbReference type="CDD" id="cd19049">
    <property type="entry name" value="LGIC_TM_anion"/>
    <property type="match status" value="1"/>
</dbReference>
<dbReference type="InterPro" id="IPR036719">
    <property type="entry name" value="Neuro-gated_channel_TM_sf"/>
</dbReference>
<feature type="transmembrane region" description="Helical" evidence="1">
    <location>
        <begin position="26"/>
        <end position="47"/>
    </location>
</feature>
<dbReference type="GO" id="GO:0016020">
    <property type="term" value="C:membrane"/>
    <property type="evidence" value="ECO:0007669"/>
    <property type="project" value="InterPro"/>
</dbReference>
<gene>
    <name evidence="3" type="ORF">GIL414_LOCUS13722</name>
</gene>
<accession>A0A8S2P8Y5</accession>
<evidence type="ECO:0000313" key="3">
    <source>
        <dbReference type="EMBL" id="CAF4037502.1"/>
    </source>
</evidence>
<name>A0A8S2P8Y5_9BILA</name>
<evidence type="ECO:0000256" key="1">
    <source>
        <dbReference type="SAM" id="Phobius"/>
    </source>
</evidence>
<dbReference type="Pfam" id="PF02932">
    <property type="entry name" value="Neur_chan_memb"/>
    <property type="match status" value="1"/>
</dbReference>
<dbReference type="Proteomes" id="UP000681720">
    <property type="component" value="Unassembled WGS sequence"/>
</dbReference>
<comment type="caution">
    <text evidence="3">The sequence shown here is derived from an EMBL/GenBank/DDBJ whole genome shotgun (WGS) entry which is preliminary data.</text>
</comment>
<dbReference type="Gene3D" id="1.20.58.390">
    <property type="entry name" value="Neurotransmitter-gated ion-channel transmembrane domain"/>
    <property type="match status" value="1"/>
</dbReference>